<dbReference type="PANTHER" id="PTHR41287:SF1">
    <property type="entry name" value="PROTEIN YMFN"/>
    <property type="match status" value="1"/>
</dbReference>
<protein>
    <submittedName>
        <fullName evidence="3">Terminase large subunit</fullName>
    </submittedName>
</protein>
<gene>
    <name evidence="3" type="ORF">GT347_16040</name>
</gene>
<sequence length="577" mass="64660">MTTSPFVTRAVAYARQVTEGEVAAGKFERLACKRFLRDMDRQGSDGFPYLFDDAAGARACVFIELLPHIKGQWAKPEYINGRLQHGRLRLENWQVFIVVQLFGWKHRVSGLRRFRRVYLEVARKNAKSTLAAGIALYLLVADNEPGAHVYSAATTGDQAREVFDVARNMALRLPEFQARFGVDIGKHDITVPETASSFKPLNAEGSTLDGLNIHGAIVDELHAHKTRAVYDVLDSATGARSQPMIVMITTAGSDRSGICYEQRDYTCKALEGVLPQGEGLGTDDTWFGVIFTIDDGDNWQDPAVWRKSNPNLGVSVQVDDLQSAIRKAQAQPSALGNVLTKRLNVWVNADSAWMDMQAWDRCGDRKRVASAARRLPMIGSLDLASKIDVAAKVALYYDQAEDLYFLRPMFWLPSRAVEQGFNSQYEGWRRAGHLQVTDGETIDFDVIEDAIRADVCTEEVLEYAYDPHQATQLVGHMLAEEVPMVEYRPTVLNFSEPMKTFEALVLSGKIVHDENPVMTWMVSNVVCHRDHKDNIYPRKEREQNKIDGPVAAIAALGRWLAQEVSPATGFWETFEET</sequence>
<dbReference type="Gene3D" id="3.40.50.300">
    <property type="entry name" value="P-loop containing nucleotide triphosphate hydrolases"/>
    <property type="match status" value="1"/>
</dbReference>
<evidence type="ECO:0000259" key="1">
    <source>
        <dbReference type="Pfam" id="PF03354"/>
    </source>
</evidence>
<dbReference type="InterPro" id="IPR046462">
    <property type="entry name" value="TerL_nuclease"/>
</dbReference>
<dbReference type="InterPro" id="IPR005021">
    <property type="entry name" value="Terminase_largesu-like"/>
</dbReference>
<dbReference type="InterPro" id="IPR046461">
    <property type="entry name" value="TerL_ATPase"/>
</dbReference>
<evidence type="ECO:0000313" key="3">
    <source>
        <dbReference type="EMBL" id="QHI99355.1"/>
    </source>
</evidence>
<dbReference type="RefSeq" id="WP_160553168.1">
    <property type="nucleotide sequence ID" value="NZ_CP047650.1"/>
</dbReference>
<dbReference type="KEGG" id="xyk:GT347_16040"/>
<dbReference type="PANTHER" id="PTHR41287">
    <property type="match status" value="1"/>
</dbReference>
<dbReference type="Pfam" id="PF20441">
    <property type="entry name" value="TerL_nuclease"/>
    <property type="match status" value="1"/>
</dbReference>
<dbReference type="EMBL" id="CP047650">
    <property type="protein sequence ID" value="QHI99355.1"/>
    <property type="molecule type" value="Genomic_DNA"/>
</dbReference>
<dbReference type="Proteomes" id="UP000464787">
    <property type="component" value="Chromosome"/>
</dbReference>
<dbReference type="GO" id="GO:0004519">
    <property type="term" value="F:endonuclease activity"/>
    <property type="evidence" value="ECO:0007669"/>
    <property type="project" value="InterPro"/>
</dbReference>
<feature type="domain" description="Terminase large subunit-like ATPase" evidence="1">
    <location>
        <begin position="92"/>
        <end position="266"/>
    </location>
</feature>
<organism evidence="3 4">
    <name type="scientific">Xylophilus rhododendri</name>
    <dbReference type="NCBI Taxonomy" id="2697032"/>
    <lineage>
        <taxon>Bacteria</taxon>
        <taxon>Pseudomonadati</taxon>
        <taxon>Pseudomonadota</taxon>
        <taxon>Betaproteobacteria</taxon>
        <taxon>Burkholderiales</taxon>
        <taxon>Xylophilus</taxon>
    </lineage>
</organism>
<accession>A0A857J9C5</accession>
<evidence type="ECO:0000259" key="2">
    <source>
        <dbReference type="Pfam" id="PF20441"/>
    </source>
</evidence>
<reference evidence="3 4" key="1">
    <citation type="submission" date="2020-01" db="EMBL/GenBank/DDBJ databases">
        <title>Genome sequencing of strain KACC 21265.</title>
        <authorList>
            <person name="Heo J."/>
            <person name="Kim S.-J."/>
            <person name="Kim J.-S."/>
            <person name="Hong S.-B."/>
            <person name="Kwon S.-W."/>
        </authorList>
    </citation>
    <scope>NUCLEOTIDE SEQUENCE [LARGE SCALE GENOMIC DNA]</scope>
    <source>
        <strain evidence="3 4">KACC 21265</strain>
    </source>
</reference>
<dbReference type="InterPro" id="IPR027417">
    <property type="entry name" value="P-loop_NTPase"/>
</dbReference>
<feature type="domain" description="Terminase large subunit-like endonuclease" evidence="2">
    <location>
        <begin position="282"/>
        <end position="563"/>
    </location>
</feature>
<proteinExistence type="predicted"/>
<name>A0A857J9C5_9BURK</name>
<keyword evidence="4" id="KW-1185">Reference proteome</keyword>
<evidence type="ECO:0000313" key="4">
    <source>
        <dbReference type="Proteomes" id="UP000464787"/>
    </source>
</evidence>
<dbReference type="AlphaFoldDB" id="A0A857J9C5"/>
<dbReference type="Pfam" id="PF03354">
    <property type="entry name" value="TerL_ATPase"/>
    <property type="match status" value="1"/>
</dbReference>